<reference evidence="4 5" key="2">
    <citation type="submission" date="2018-12" db="EMBL/GenBank/DDBJ databases">
        <title>Rhizobacter gummiphilus sp. nov., a rubber-degrading bacterium isolated from the soil of a botanical garden in Japan.</title>
        <authorList>
            <person name="Shunsuke S.S."/>
        </authorList>
    </citation>
    <scope>NUCLEOTIDE SEQUENCE [LARGE SCALE GENOMIC DNA]</scope>
    <source>
        <strain evidence="4 5">S-16</strain>
    </source>
</reference>
<evidence type="ECO:0000313" key="5">
    <source>
        <dbReference type="Proteomes" id="UP000267464"/>
    </source>
</evidence>
<keyword evidence="1" id="KW-1133">Transmembrane helix</keyword>
<feature type="transmembrane region" description="Helical" evidence="1">
    <location>
        <begin position="21"/>
        <end position="41"/>
    </location>
</feature>
<name>A0A3N7HV73_9BURK</name>
<dbReference type="InterPro" id="IPR036890">
    <property type="entry name" value="HATPase_C_sf"/>
</dbReference>
<dbReference type="AlphaFoldDB" id="A0A3N7HV73"/>
<organism evidence="4 5">
    <name type="scientific">Piscinibacter terrae</name>
    <dbReference type="NCBI Taxonomy" id="2496871"/>
    <lineage>
        <taxon>Bacteria</taxon>
        <taxon>Pseudomonadati</taxon>
        <taxon>Pseudomonadota</taxon>
        <taxon>Betaproteobacteria</taxon>
        <taxon>Burkholderiales</taxon>
        <taxon>Sphaerotilaceae</taxon>
        <taxon>Piscinibacter</taxon>
    </lineage>
</organism>
<keyword evidence="1" id="KW-0812">Transmembrane</keyword>
<dbReference type="PANTHER" id="PTHR34220:SF9">
    <property type="entry name" value="SIGNAL TRANSDUCTION HISTIDINE KINASE INTERNAL REGION DOMAIN-CONTAINING PROTEIN"/>
    <property type="match status" value="1"/>
</dbReference>
<evidence type="ECO:0000256" key="1">
    <source>
        <dbReference type="SAM" id="Phobius"/>
    </source>
</evidence>
<sequence>MAFFDPVTPYNSRQRRFAVRGLRSVTIAAVISLLFSGIYGTKVMPTTVYAMSYTLGCWFFIDAGRILASRFVHRHDPGNIAFGNWPGWKLMIVVVLVGTLVGAIAGNELGNLLTGYDNPSFINTHNMRQALGVLLFSLVPGSFATYFFYTKERLALSEAQAQTARRQAAETQLKLLESQLEPHMLFNTLANLRVLIGLDPVRAQAMLDRLIAFLRATLEASRRGSHPLSSEFARIGDYLELMKIRMGERLQPVLKLPPELADQPVPPLLLQPLVENAIKHGLEPHVDGGRLIVSAEREGDMLLLKVRDTGAGLGKSGADGTHFGLKQVRERLATLHDGKAMLELADADDADGGVVATVRLPAK</sequence>
<feature type="transmembrane region" description="Helical" evidence="1">
    <location>
        <begin position="47"/>
        <end position="68"/>
    </location>
</feature>
<dbReference type="EMBL" id="QUSW01000001">
    <property type="protein sequence ID" value="RQP25743.1"/>
    <property type="molecule type" value="Genomic_DNA"/>
</dbReference>
<feature type="domain" description="Signal transduction histidine kinase internal region" evidence="3">
    <location>
        <begin position="172"/>
        <end position="250"/>
    </location>
</feature>
<reference evidence="4 5" key="1">
    <citation type="submission" date="2018-08" db="EMBL/GenBank/DDBJ databases">
        <authorList>
            <person name="Khan S.A."/>
            <person name="Jeon C.O."/>
            <person name="Chun B.H."/>
            <person name="Jeong S.E."/>
        </authorList>
    </citation>
    <scope>NUCLEOTIDE SEQUENCE [LARGE SCALE GENOMIC DNA]</scope>
    <source>
        <strain evidence="4 5">S-16</strain>
    </source>
</reference>
<evidence type="ECO:0000259" key="2">
    <source>
        <dbReference type="Pfam" id="PF02518"/>
    </source>
</evidence>
<accession>A0A3N7HV73</accession>
<dbReference type="RefSeq" id="WP_124538398.1">
    <property type="nucleotide sequence ID" value="NZ_QUSW01000001.1"/>
</dbReference>
<dbReference type="Pfam" id="PF02518">
    <property type="entry name" value="HATPase_c"/>
    <property type="match status" value="1"/>
</dbReference>
<feature type="transmembrane region" description="Helical" evidence="1">
    <location>
        <begin position="127"/>
        <end position="149"/>
    </location>
</feature>
<dbReference type="InterPro" id="IPR003594">
    <property type="entry name" value="HATPase_dom"/>
</dbReference>
<keyword evidence="4" id="KW-0808">Transferase</keyword>
<dbReference type="GO" id="GO:0016020">
    <property type="term" value="C:membrane"/>
    <property type="evidence" value="ECO:0007669"/>
    <property type="project" value="InterPro"/>
</dbReference>
<proteinExistence type="predicted"/>
<dbReference type="Gene3D" id="3.30.565.10">
    <property type="entry name" value="Histidine kinase-like ATPase, C-terminal domain"/>
    <property type="match status" value="1"/>
</dbReference>
<gene>
    <name evidence="4" type="ORF">DZC73_01330</name>
</gene>
<keyword evidence="1" id="KW-0472">Membrane</keyword>
<evidence type="ECO:0000259" key="3">
    <source>
        <dbReference type="Pfam" id="PF06580"/>
    </source>
</evidence>
<keyword evidence="4" id="KW-0418">Kinase</keyword>
<feature type="domain" description="Histidine kinase/HSP90-like ATPase" evidence="2">
    <location>
        <begin position="269"/>
        <end position="362"/>
    </location>
</feature>
<comment type="caution">
    <text evidence="4">The sequence shown here is derived from an EMBL/GenBank/DDBJ whole genome shotgun (WGS) entry which is preliminary data.</text>
</comment>
<dbReference type="InterPro" id="IPR010559">
    <property type="entry name" value="Sig_transdc_His_kin_internal"/>
</dbReference>
<keyword evidence="5" id="KW-1185">Reference proteome</keyword>
<dbReference type="SUPFAM" id="SSF55874">
    <property type="entry name" value="ATPase domain of HSP90 chaperone/DNA topoisomerase II/histidine kinase"/>
    <property type="match status" value="1"/>
</dbReference>
<dbReference type="OrthoDB" id="2514702at2"/>
<dbReference type="PANTHER" id="PTHR34220">
    <property type="entry name" value="SENSOR HISTIDINE KINASE YPDA"/>
    <property type="match status" value="1"/>
</dbReference>
<protein>
    <submittedName>
        <fullName evidence="4">Sensor histidine kinase</fullName>
    </submittedName>
</protein>
<evidence type="ECO:0000313" key="4">
    <source>
        <dbReference type="EMBL" id="RQP25743.1"/>
    </source>
</evidence>
<dbReference type="InterPro" id="IPR050640">
    <property type="entry name" value="Bact_2-comp_sensor_kinase"/>
</dbReference>
<feature type="transmembrane region" description="Helical" evidence="1">
    <location>
        <begin position="88"/>
        <end position="107"/>
    </location>
</feature>
<dbReference type="Pfam" id="PF06580">
    <property type="entry name" value="His_kinase"/>
    <property type="match status" value="1"/>
</dbReference>
<dbReference type="GO" id="GO:0000155">
    <property type="term" value="F:phosphorelay sensor kinase activity"/>
    <property type="evidence" value="ECO:0007669"/>
    <property type="project" value="InterPro"/>
</dbReference>
<dbReference type="Proteomes" id="UP000267464">
    <property type="component" value="Unassembled WGS sequence"/>
</dbReference>